<dbReference type="EMBL" id="BFAV01000130">
    <property type="protein sequence ID" value="GBF34284.1"/>
    <property type="molecule type" value="Genomic_DNA"/>
</dbReference>
<gene>
    <name evidence="1" type="ORF">DCCM_3396</name>
</gene>
<evidence type="ECO:0000313" key="2">
    <source>
        <dbReference type="Proteomes" id="UP000239549"/>
    </source>
</evidence>
<reference evidence="2" key="1">
    <citation type="submission" date="2018-02" db="EMBL/GenBank/DDBJ databases">
        <title>Genome sequence of Desulfocucumis palustris strain NAW-5.</title>
        <authorList>
            <person name="Watanabe M."/>
            <person name="Kojima H."/>
            <person name="Fukui M."/>
        </authorList>
    </citation>
    <scope>NUCLEOTIDE SEQUENCE [LARGE SCALE GENOMIC DNA]</scope>
    <source>
        <strain evidence="2">NAW-5</strain>
    </source>
</reference>
<proteinExistence type="predicted"/>
<accession>A0A2L2XE38</accession>
<keyword evidence="2" id="KW-1185">Reference proteome</keyword>
<comment type="caution">
    <text evidence="1">The sequence shown here is derived from an EMBL/GenBank/DDBJ whole genome shotgun (WGS) entry which is preliminary data.</text>
</comment>
<evidence type="ECO:0000313" key="1">
    <source>
        <dbReference type="EMBL" id="GBF34284.1"/>
    </source>
</evidence>
<organism evidence="1 2">
    <name type="scientific">Desulfocucumis palustris</name>
    <dbReference type="NCBI Taxonomy" id="1898651"/>
    <lineage>
        <taxon>Bacteria</taxon>
        <taxon>Bacillati</taxon>
        <taxon>Bacillota</taxon>
        <taxon>Clostridia</taxon>
        <taxon>Eubacteriales</taxon>
        <taxon>Desulfocucumaceae</taxon>
        <taxon>Desulfocucumis</taxon>
    </lineage>
</organism>
<sequence length="37" mass="4041">MRRIKTISPGAQTISIYAGAAPKERDVGCKENKGEYT</sequence>
<protein>
    <submittedName>
        <fullName evidence="1">Uncharacterized protein</fullName>
    </submittedName>
</protein>
<dbReference type="AlphaFoldDB" id="A0A2L2XE38"/>
<dbReference type="Proteomes" id="UP000239549">
    <property type="component" value="Unassembled WGS sequence"/>
</dbReference>
<name>A0A2L2XE38_9FIRM</name>